<dbReference type="AlphaFoldDB" id="A0A0B1QAM7"/>
<dbReference type="EMBL" id="JRFJ01000001">
    <property type="protein sequence ID" value="KHJ55880.1"/>
    <property type="molecule type" value="Genomic_DNA"/>
</dbReference>
<feature type="domain" description="Pyridoxamine 5'-phosphate oxidase N-terminal" evidence="1">
    <location>
        <begin position="18"/>
        <end position="138"/>
    </location>
</feature>
<dbReference type="PANTHER" id="PTHR13343">
    <property type="entry name" value="CREG1 PROTEIN"/>
    <property type="match status" value="1"/>
</dbReference>
<dbReference type="STRING" id="370622.LA66_04450"/>
<reference evidence="3 4" key="1">
    <citation type="submission" date="2014-09" db="EMBL/GenBank/DDBJ databases">
        <title>Isolation and characterization of Aurantimonas altamirensis ON-56566 from clinical sample following a dog bite.</title>
        <authorList>
            <person name="Eshaghi A."/>
            <person name="Li A."/>
            <person name="Shahinas D."/>
            <person name="Bahn P."/>
            <person name="Kus J.V."/>
            <person name="Patel S.N."/>
        </authorList>
    </citation>
    <scope>NUCLEOTIDE SEQUENCE [LARGE SCALE GENOMIC DNA]</scope>
    <source>
        <strain evidence="3 4">ON-56566</strain>
    </source>
</reference>
<evidence type="ECO:0008006" key="5">
    <source>
        <dbReference type="Google" id="ProtNLM"/>
    </source>
</evidence>
<protein>
    <recommendedName>
        <fullName evidence="5">Pyridoxamine 5'-phosphate oxidase</fullName>
    </recommendedName>
</protein>
<dbReference type="InterPro" id="IPR012349">
    <property type="entry name" value="Split_barrel_FMN-bd"/>
</dbReference>
<dbReference type="InterPro" id="IPR019595">
    <property type="entry name" value="DUF2470"/>
</dbReference>
<dbReference type="RefSeq" id="WP_039190793.1">
    <property type="nucleotide sequence ID" value="NZ_JRFJ01000001.1"/>
</dbReference>
<evidence type="ECO:0000313" key="4">
    <source>
        <dbReference type="Proteomes" id="UP000030826"/>
    </source>
</evidence>
<dbReference type="Gene3D" id="2.30.110.10">
    <property type="entry name" value="Electron Transport, Fmn-binding Protein, Chain A"/>
    <property type="match status" value="1"/>
</dbReference>
<evidence type="ECO:0000259" key="1">
    <source>
        <dbReference type="Pfam" id="PF01243"/>
    </source>
</evidence>
<organism evidence="3 4">
    <name type="scientific">Aureimonas altamirensis</name>
    <dbReference type="NCBI Taxonomy" id="370622"/>
    <lineage>
        <taxon>Bacteria</taxon>
        <taxon>Pseudomonadati</taxon>
        <taxon>Pseudomonadota</taxon>
        <taxon>Alphaproteobacteria</taxon>
        <taxon>Hyphomicrobiales</taxon>
        <taxon>Aurantimonadaceae</taxon>
        <taxon>Aureimonas</taxon>
    </lineage>
</organism>
<feature type="domain" description="DUF2470" evidence="2">
    <location>
        <begin position="173"/>
        <end position="241"/>
    </location>
</feature>
<accession>A0A0B1QAM7</accession>
<gene>
    <name evidence="3" type="ORF">LA66_04450</name>
</gene>
<dbReference type="InterPro" id="IPR011576">
    <property type="entry name" value="Pyridox_Oxase_N"/>
</dbReference>
<evidence type="ECO:0000259" key="2">
    <source>
        <dbReference type="Pfam" id="PF10615"/>
    </source>
</evidence>
<proteinExistence type="predicted"/>
<dbReference type="Pfam" id="PF10615">
    <property type="entry name" value="DUF2470"/>
    <property type="match status" value="1"/>
</dbReference>
<evidence type="ECO:0000313" key="3">
    <source>
        <dbReference type="EMBL" id="KHJ55880.1"/>
    </source>
</evidence>
<dbReference type="SUPFAM" id="SSF50475">
    <property type="entry name" value="FMN-binding split barrel"/>
    <property type="match status" value="1"/>
</dbReference>
<sequence>MAESEGVLQPVTDETRRQARCLVRTARHATMASLDAGDGWPLASRVLVAPDITGDPVILVSTLAAHAAALAADPRACLLFGTPGKGDPLAHARLSARGRAEKIDAGHADYARIRRRFLARQPKAKLYVDFPDFAFWRIGLSSASLNAGFGRAYELSRDDLTEDVDAGIADAEPRVSGHMNEDHADATERMVHEAGGVGTGWLIGTIDRHGFDCVRADDVCRIEFDRQIASGKDYHMAFVELARRAKSNAAPEGAA</sequence>
<comment type="caution">
    <text evidence="3">The sequence shown here is derived from an EMBL/GenBank/DDBJ whole genome shotgun (WGS) entry which is preliminary data.</text>
</comment>
<dbReference type="GO" id="GO:0005737">
    <property type="term" value="C:cytoplasm"/>
    <property type="evidence" value="ECO:0007669"/>
    <property type="project" value="UniProtKB-ARBA"/>
</dbReference>
<dbReference type="Pfam" id="PF01243">
    <property type="entry name" value="PNPOx_N"/>
    <property type="match status" value="1"/>
</dbReference>
<dbReference type="PANTHER" id="PTHR13343:SF17">
    <property type="entry name" value="CELLULAR REPRESSOR OF E1A-STIMULATED GENES, ISOFORM A"/>
    <property type="match status" value="1"/>
</dbReference>
<dbReference type="InterPro" id="IPR037119">
    <property type="entry name" value="Haem_oxidase_HugZ-like_sf"/>
</dbReference>
<dbReference type="Gene3D" id="3.20.180.10">
    <property type="entry name" value="PNP-oxidase-like"/>
    <property type="match status" value="1"/>
</dbReference>
<name>A0A0B1QAM7_9HYPH</name>
<dbReference type="Proteomes" id="UP000030826">
    <property type="component" value="Unassembled WGS sequence"/>
</dbReference>